<dbReference type="Proteomes" id="UP001358586">
    <property type="component" value="Chromosome 2"/>
</dbReference>
<reference evidence="2 3" key="1">
    <citation type="submission" date="2023-03" db="EMBL/GenBank/DDBJ databases">
        <title>WGS of Gossypium arboreum.</title>
        <authorList>
            <person name="Yu D."/>
        </authorList>
    </citation>
    <scope>NUCLEOTIDE SEQUENCE [LARGE SCALE GENOMIC DNA]</scope>
    <source>
        <tissue evidence="2">Leaf</tissue>
    </source>
</reference>
<feature type="compositionally biased region" description="Polar residues" evidence="1">
    <location>
        <begin position="31"/>
        <end position="44"/>
    </location>
</feature>
<evidence type="ECO:0000256" key="1">
    <source>
        <dbReference type="SAM" id="MobiDB-lite"/>
    </source>
</evidence>
<sequence>MGTESVVGCSLLRSGSRPGESSRERKETLDQRQFGSGSGLSKNSAGHLVNMDRGLQGTVVVLDDSILDPGKHTVVVFKKNANTNEGEALRDDITNDSGKKVHNFKAWGSNDKDGSSCNGKKLNRTIRNRGDKFKLVGTARVPLTESLNSMVELVNAQLDIEMGKELKASKGKQTPGSRNSKQ</sequence>
<evidence type="ECO:0000313" key="2">
    <source>
        <dbReference type="EMBL" id="KAK5843319.1"/>
    </source>
</evidence>
<feature type="compositionally biased region" description="Low complexity" evidence="1">
    <location>
        <begin position="10"/>
        <end position="19"/>
    </location>
</feature>
<dbReference type="EMBL" id="JARKNE010000002">
    <property type="protein sequence ID" value="KAK5843319.1"/>
    <property type="molecule type" value="Genomic_DNA"/>
</dbReference>
<gene>
    <name evidence="2" type="ORF">PVK06_005772</name>
</gene>
<proteinExistence type="predicted"/>
<name>A0ABR0QWG3_GOSAR</name>
<evidence type="ECO:0000313" key="3">
    <source>
        <dbReference type="Proteomes" id="UP001358586"/>
    </source>
</evidence>
<keyword evidence="3" id="KW-1185">Reference proteome</keyword>
<comment type="caution">
    <text evidence="2">The sequence shown here is derived from an EMBL/GenBank/DDBJ whole genome shotgun (WGS) entry which is preliminary data.</text>
</comment>
<feature type="region of interest" description="Disordered" evidence="1">
    <location>
        <begin position="1"/>
        <end position="45"/>
    </location>
</feature>
<organism evidence="2 3">
    <name type="scientific">Gossypium arboreum</name>
    <name type="common">Tree cotton</name>
    <name type="synonym">Gossypium nanking</name>
    <dbReference type="NCBI Taxonomy" id="29729"/>
    <lineage>
        <taxon>Eukaryota</taxon>
        <taxon>Viridiplantae</taxon>
        <taxon>Streptophyta</taxon>
        <taxon>Embryophyta</taxon>
        <taxon>Tracheophyta</taxon>
        <taxon>Spermatophyta</taxon>
        <taxon>Magnoliopsida</taxon>
        <taxon>eudicotyledons</taxon>
        <taxon>Gunneridae</taxon>
        <taxon>Pentapetalae</taxon>
        <taxon>rosids</taxon>
        <taxon>malvids</taxon>
        <taxon>Malvales</taxon>
        <taxon>Malvaceae</taxon>
        <taxon>Malvoideae</taxon>
        <taxon>Gossypium</taxon>
    </lineage>
</organism>
<accession>A0ABR0QWG3</accession>
<protein>
    <submittedName>
        <fullName evidence="2">Uncharacterized protein</fullName>
    </submittedName>
</protein>
<feature type="compositionally biased region" description="Basic and acidic residues" evidence="1">
    <location>
        <begin position="20"/>
        <end position="30"/>
    </location>
</feature>